<feature type="signal peptide" evidence="1">
    <location>
        <begin position="1"/>
        <end position="23"/>
    </location>
</feature>
<keyword evidence="3" id="KW-1185">Reference proteome</keyword>
<name>A0ABW5KKK5_9SPHI</name>
<keyword evidence="1" id="KW-0732">Signal</keyword>
<dbReference type="Proteomes" id="UP001597545">
    <property type="component" value="Unassembled WGS sequence"/>
</dbReference>
<dbReference type="EMBL" id="JBHULR010000015">
    <property type="protein sequence ID" value="MFD2549512.1"/>
    <property type="molecule type" value="Genomic_DNA"/>
</dbReference>
<evidence type="ECO:0008006" key="4">
    <source>
        <dbReference type="Google" id="ProtNLM"/>
    </source>
</evidence>
<reference evidence="3" key="1">
    <citation type="journal article" date="2019" name="Int. J. Syst. Evol. Microbiol.">
        <title>The Global Catalogue of Microorganisms (GCM) 10K type strain sequencing project: providing services to taxonomists for standard genome sequencing and annotation.</title>
        <authorList>
            <consortium name="The Broad Institute Genomics Platform"/>
            <consortium name="The Broad Institute Genome Sequencing Center for Infectious Disease"/>
            <person name="Wu L."/>
            <person name="Ma J."/>
        </authorList>
    </citation>
    <scope>NUCLEOTIDE SEQUENCE [LARGE SCALE GENOMIC DNA]</scope>
    <source>
        <strain evidence="3">KCTC 42662</strain>
    </source>
</reference>
<dbReference type="PROSITE" id="PS51257">
    <property type="entry name" value="PROKAR_LIPOPROTEIN"/>
    <property type="match status" value="1"/>
</dbReference>
<proteinExistence type="predicted"/>
<dbReference type="RefSeq" id="WP_380905829.1">
    <property type="nucleotide sequence ID" value="NZ_JBHUEG010000012.1"/>
</dbReference>
<gene>
    <name evidence="2" type="ORF">ACFSR5_17820</name>
</gene>
<feature type="chain" id="PRO_5047030779" description="Fibrobacter succinogenes major paralogous domain-containing protein" evidence="1">
    <location>
        <begin position="24"/>
        <end position="609"/>
    </location>
</feature>
<evidence type="ECO:0000256" key="1">
    <source>
        <dbReference type="SAM" id="SignalP"/>
    </source>
</evidence>
<comment type="caution">
    <text evidence="2">The sequence shown here is derived from an EMBL/GenBank/DDBJ whole genome shotgun (WGS) entry which is preliminary data.</text>
</comment>
<sequence length="609" mass="65135">MKKNLTSALLLMASVLISLSACKSTNDAPPTDQAGKAKIHLNPQIAADVQIKGLSRASLASNQSIGSKQSGYSKQTLVSAGAFDALISTGPIVTQQAEKEILKSEGNSTSSPSANKSSEKSLVSASSLGTGISYLVRIYSDDNGSRGPQVGSDYIFQVGQASPVITVDGGTTYHWIAFSANSSTLPTISGNSITSTNAANRDIVYDSGQLTTAAGENYLDIIFERKSSSIDVALDSKGMFMPLNGNSDATANVVKFEVTGAPTGVIMTRSFDLLSGSYVGASTVIPTDIPLSSVVHAEKTVSFYSSDPITVPASMLGVKLTNLEFREWFVTGTVKFNRTSYLGTDNTSISLQPGDRFTVNVRLIMSAVNVSGVLWSRDVVSLRPQTTYGMQALRLHQPFGNHPIRLMSPYRDYWRWNSLTPEGAANTGAYSTANDPCLALYPAGTWRLPTVAEASTLITRTPNRINLGWQKPAPEVANSSSFSMIFNRTSGPATPEYVQPQNEMAIIFMGSRLATYPSGDPVPYINSITGFIPEVWQDGRADYPNGVAMFWTSEPGSTAGTAKAYVREIDFNRNSSGTETTATLLNGSIQDVNRNLGLNVRCVRTVGTN</sequence>
<protein>
    <recommendedName>
        <fullName evidence="4">Fibrobacter succinogenes major paralogous domain-containing protein</fullName>
    </recommendedName>
</protein>
<organism evidence="2 3">
    <name type="scientific">Sphingobacterium suaedae</name>
    <dbReference type="NCBI Taxonomy" id="1686402"/>
    <lineage>
        <taxon>Bacteria</taxon>
        <taxon>Pseudomonadati</taxon>
        <taxon>Bacteroidota</taxon>
        <taxon>Sphingobacteriia</taxon>
        <taxon>Sphingobacteriales</taxon>
        <taxon>Sphingobacteriaceae</taxon>
        <taxon>Sphingobacterium</taxon>
    </lineage>
</organism>
<evidence type="ECO:0000313" key="2">
    <source>
        <dbReference type="EMBL" id="MFD2549512.1"/>
    </source>
</evidence>
<evidence type="ECO:0000313" key="3">
    <source>
        <dbReference type="Proteomes" id="UP001597545"/>
    </source>
</evidence>
<accession>A0ABW5KKK5</accession>